<dbReference type="Pfam" id="PF01391">
    <property type="entry name" value="Collagen"/>
    <property type="match status" value="1"/>
</dbReference>
<feature type="region of interest" description="Disordered" evidence="1">
    <location>
        <begin position="145"/>
        <end position="228"/>
    </location>
</feature>
<evidence type="ECO:0000256" key="1">
    <source>
        <dbReference type="SAM" id="MobiDB-lite"/>
    </source>
</evidence>
<feature type="domain" description="Lower baseplate protein N-terminal" evidence="2">
    <location>
        <begin position="385"/>
        <end position="406"/>
    </location>
</feature>
<dbReference type="GO" id="GO:0031012">
    <property type="term" value="C:extracellular matrix"/>
    <property type="evidence" value="ECO:0007669"/>
    <property type="project" value="TreeGrafter"/>
</dbReference>
<dbReference type="PANTHER" id="PTHR24023:SF1082">
    <property type="entry name" value="COLLAGEN TRIPLE HELIX REPEAT"/>
    <property type="match status" value="1"/>
</dbReference>
<dbReference type="Gene3D" id="6.10.140.2190">
    <property type="match status" value="1"/>
</dbReference>
<feature type="compositionally biased region" description="Low complexity" evidence="1">
    <location>
        <begin position="176"/>
        <end position="193"/>
    </location>
</feature>
<dbReference type="RefSeq" id="WP_075269166.1">
    <property type="nucleotide sequence ID" value="NZ_CP014332.1"/>
</dbReference>
<sequence>MKTVKILGDISNKVSDTATIFRFRLWNDNSVQDVSGKKLTLTVANDSGFLFDTTPVNAGTEVWVDFKDEKLTTLTPDDYQLEIRVTNDDGDVEIYPSEGTISFTVVKNLRSLKGNTVPYVTFDTVLADVKTAMDKTVANYVKTIAKGDKGDTGPQGPQGIQGKQGIQGPKGDKGDTGATGPQGPKGTTGATGPKGDKGDTGPQGPAGKDGVVDYSKTVNTTGDQSATGTKSFTDVKVSHIMEADWLYKHVPSAGATPFLEMNDTNLGNKYAIGHYYSAFSHGSGVTLGAGGITIVGGGESAKGLGDAIDEGLPDVSTSGLPIKDHGDEHTIIASDGYIYFMPGQQAGYPTLGPAFRFSSGGYFDKYTGSGWTPLITPTSTLLAQDSQVVHNTGNETVAGNKTFSGNTTIGGTLMTDSGWKNMSLASGVKATVARYRLLNGVVYIQVLDITADVGKVFATLPAGYIPPHRIWESWFAANKSGNFLIDDNGEVSRASSTTSGTDSDTKASFEVSYPID</sequence>
<feature type="region of interest" description="Disordered" evidence="1">
    <location>
        <begin position="494"/>
        <end position="516"/>
    </location>
</feature>
<dbReference type="Proteomes" id="UP000185473">
    <property type="component" value="Chromosome"/>
</dbReference>
<dbReference type="SUPFAM" id="SSF69349">
    <property type="entry name" value="Phage fibre proteins"/>
    <property type="match status" value="1"/>
</dbReference>
<dbReference type="InterPro" id="IPR040956">
    <property type="entry name" value="BppL_N"/>
</dbReference>
<evidence type="ECO:0000259" key="2">
    <source>
        <dbReference type="Pfam" id="PF18338"/>
    </source>
</evidence>
<feature type="compositionally biased region" description="Low complexity" evidence="1">
    <location>
        <begin position="152"/>
        <end position="169"/>
    </location>
</feature>
<dbReference type="KEGG" id="wjo:FOL01_0469"/>
<evidence type="ECO:0000313" key="4">
    <source>
        <dbReference type="Proteomes" id="UP000185473"/>
    </source>
</evidence>
<dbReference type="GO" id="GO:0005615">
    <property type="term" value="C:extracellular space"/>
    <property type="evidence" value="ECO:0007669"/>
    <property type="project" value="TreeGrafter"/>
</dbReference>
<proteinExistence type="predicted"/>
<name>A0A1L6RA06_9LACO</name>
<feature type="compositionally biased region" description="Polar residues" evidence="1">
    <location>
        <begin position="216"/>
        <end position="228"/>
    </location>
</feature>
<dbReference type="AlphaFoldDB" id="A0A1L6RA06"/>
<dbReference type="Pfam" id="PF18338">
    <property type="entry name" value="BppL_N"/>
    <property type="match status" value="1"/>
</dbReference>
<dbReference type="PANTHER" id="PTHR24023">
    <property type="entry name" value="COLLAGEN ALPHA"/>
    <property type="match status" value="1"/>
</dbReference>
<keyword evidence="4" id="KW-1185">Reference proteome</keyword>
<gene>
    <name evidence="3" type="ORF">FOL01_0469</name>
</gene>
<evidence type="ECO:0000313" key="3">
    <source>
        <dbReference type="EMBL" id="APS41328.1"/>
    </source>
</evidence>
<accession>A0A1L6RA06</accession>
<dbReference type="InterPro" id="IPR008160">
    <property type="entry name" value="Collagen"/>
</dbReference>
<dbReference type="STRING" id="1631871.FOL01_0469"/>
<dbReference type="EMBL" id="CP014332">
    <property type="protein sequence ID" value="APS41328.1"/>
    <property type="molecule type" value="Genomic_DNA"/>
</dbReference>
<dbReference type="InterPro" id="IPR050149">
    <property type="entry name" value="Collagen_superfamily"/>
</dbReference>
<protein>
    <submittedName>
        <fullName evidence="3">Phage tail fiber protein</fullName>
    </submittedName>
</protein>
<organism evidence="3 4">
    <name type="scientific">Weissella jogaejeotgali</name>
    <dbReference type="NCBI Taxonomy" id="1631871"/>
    <lineage>
        <taxon>Bacteria</taxon>
        <taxon>Bacillati</taxon>
        <taxon>Bacillota</taxon>
        <taxon>Bacilli</taxon>
        <taxon>Lactobacillales</taxon>
        <taxon>Lactobacillaceae</taxon>
        <taxon>Weissella</taxon>
    </lineage>
</organism>
<reference evidence="3 4" key="1">
    <citation type="submission" date="2016-02" db="EMBL/GenBank/DDBJ databases">
        <title>Complete Genome Sequence of Weissella jogaejeotgali FOL01.</title>
        <authorList>
            <person name="Lee J.-H."/>
            <person name="Ku H.-J."/>
        </authorList>
    </citation>
    <scope>NUCLEOTIDE SEQUENCE [LARGE SCALE GENOMIC DNA]</scope>
    <source>
        <strain evidence="3 4">FOL01</strain>
    </source>
</reference>